<protein>
    <submittedName>
        <fullName evidence="3">Uncharacterized protein</fullName>
    </submittedName>
</protein>
<dbReference type="EMBL" id="AXCR01000010">
    <property type="protein sequence ID" value="KJR82596.1"/>
    <property type="molecule type" value="Genomic_DNA"/>
</dbReference>
<feature type="compositionally biased region" description="Polar residues" evidence="1">
    <location>
        <begin position="517"/>
        <end position="584"/>
    </location>
</feature>
<name>A0A0F2M380_SPOSC</name>
<feature type="compositionally biased region" description="Polar residues" evidence="1">
    <location>
        <begin position="591"/>
        <end position="609"/>
    </location>
</feature>
<keyword evidence="2" id="KW-0812">Transmembrane</keyword>
<gene>
    <name evidence="3" type="ORF">SPSK_03118</name>
</gene>
<reference evidence="3 4" key="2">
    <citation type="journal article" date="2015" name="Eukaryot. Cell">
        <title>Asexual propagation of a virulent clone complex in a human and feline outbreak of sporotrichosis.</title>
        <authorList>
            <person name="Teixeira Mde M."/>
            <person name="Rodrigues A.M."/>
            <person name="Tsui C.K."/>
            <person name="de Almeida L.G."/>
            <person name="Van Diepeningen A.D."/>
            <person name="van den Ende B.G."/>
            <person name="Fernandes G.F."/>
            <person name="Kano R."/>
            <person name="Hamelin R.C."/>
            <person name="Lopes-Bezerra L.M."/>
            <person name="Vasconcelos A.T."/>
            <person name="de Hoog S."/>
            <person name="de Camargo Z.P."/>
            <person name="Felipe M.S."/>
        </authorList>
    </citation>
    <scope>NUCLEOTIDE SEQUENCE [LARGE SCALE GENOMIC DNA]</scope>
    <source>
        <strain evidence="3 4">1099-18</strain>
    </source>
</reference>
<dbReference type="KEGG" id="ssck:SPSK_03118"/>
<dbReference type="AlphaFoldDB" id="A0A0F2M380"/>
<keyword evidence="2" id="KW-1133">Transmembrane helix</keyword>
<feature type="region of interest" description="Disordered" evidence="1">
    <location>
        <begin position="422"/>
        <end position="609"/>
    </location>
</feature>
<organism evidence="3 4">
    <name type="scientific">Sporothrix schenckii 1099-18</name>
    <dbReference type="NCBI Taxonomy" id="1397361"/>
    <lineage>
        <taxon>Eukaryota</taxon>
        <taxon>Fungi</taxon>
        <taxon>Dikarya</taxon>
        <taxon>Ascomycota</taxon>
        <taxon>Pezizomycotina</taxon>
        <taxon>Sordariomycetes</taxon>
        <taxon>Sordariomycetidae</taxon>
        <taxon>Ophiostomatales</taxon>
        <taxon>Ophiostomataceae</taxon>
        <taxon>Sporothrix</taxon>
    </lineage>
</organism>
<feature type="region of interest" description="Disordered" evidence="1">
    <location>
        <begin position="630"/>
        <end position="675"/>
    </location>
</feature>
<feature type="compositionally biased region" description="Low complexity" evidence="1">
    <location>
        <begin position="489"/>
        <end position="512"/>
    </location>
</feature>
<evidence type="ECO:0000256" key="2">
    <source>
        <dbReference type="SAM" id="Phobius"/>
    </source>
</evidence>
<sequence>MPVAVGRLVAHVLGYLRPLHIPTHARGHDTVPADGLSHNFFDGFAPQPALDGRPPQVGFRRPQQTEHMKRDCLANGTNFCFGDSSNYCSFCGTCCSSPSNGNNKWCCPSGGICCGNSCCGSGQSCNNGQCYLPVVTITSTSSVVVTHTHFASSLATVIQRVVESSVVKSIVDVTNTDAETQTNWVYVTTTSIGKRAEPTGLPLEDINRRRPGAISEIASATRIDAKITSLPLRIQSPSPAPIPSIEPSATSEAIASENILPRDAQADANTMAASRSTSTVIVSAIITNVVTSFIASTTTVLTTSTNVETIYQTNTVVLNAKATVEATSTWTYTSHHPVTVTMTEFSTNSEPASQSTEAPALVTSDSDGSSTNKNLSGASIAGIAIGVTAFTAIFVAGLIFFVRRHLARAKERRSISEDYAFLGTGRSDFDGPTRSNSNSGKGPSIVMLNRHYSGPPPPSARRPSAQITPTQYADPMQNERGLPPIPWYSTTSKTSPPTSPISPTSGSFPFSGDLKQLVSQTSPASPTYARTSHMRSGSANTTITAGSSTIAGGNSTQTSVRSNSSKTVRFSDSGFSHQRASSSGSGAGTVIDSSSDVPMETSGNIPTVQVTPISPVTQVAPSELPSVPAPCAYLSPDPPSPLLQPHLGPLRIVNGSIDEASDQDERTPKTPPPAQ</sequence>
<dbReference type="CDD" id="cd12087">
    <property type="entry name" value="TM_EGFR-like"/>
    <property type="match status" value="1"/>
</dbReference>
<accession>A0A0F2M380</accession>
<reference evidence="3 4" key="1">
    <citation type="journal article" date="2014" name="BMC Genomics">
        <title>Comparative genomics of the major fungal agents of human and animal Sporotrichosis: Sporothrix schenckii and Sporothrix brasiliensis.</title>
        <authorList>
            <person name="Teixeira M.M."/>
            <person name="de Almeida L.G."/>
            <person name="Kubitschek-Barreira P."/>
            <person name="Alves F.L."/>
            <person name="Kioshima E.S."/>
            <person name="Abadio A.K."/>
            <person name="Fernandes L."/>
            <person name="Derengowski L.S."/>
            <person name="Ferreira K.S."/>
            <person name="Souza R.C."/>
            <person name="Ruiz J.C."/>
            <person name="de Andrade N.C."/>
            <person name="Paes H.C."/>
            <person name="Nicola A.M."/>
            <person name="Albuquerque P."/>
            <person name="Gerber A.L."/>
            <person name="Martins V.P."/>
            <person name="Peconick L.D."/>
            <person name="Neto A.V."/>
            <person name="Chaucanez C.B."/>
            <person name="Silva P.A."/>
            <person name="Cunha O.L."/>
            <person name="de Oliveira F.F."/>
            <person name="dos Santos T.C."/>
            <person name="Barros A.L."/>
            <person name="Soares M.A."/>
            <person name="de Oliveira L.M."/>
            <person name="Marini M.M."/>
            <person name="Villalobos-Duno H."/>
            <person name="Cunha M.M."/>
            <person name="de Hoog S."/>
            <person name="da Silveira J.F."/>
            <person name="Henrissat B."/>
            <person name="Nino-Vega G.A."/>
            <person name="Cisalpino P.S."/>
            <person name="Mora-Montes H.M."/>
            <person name="Almeida S.R."/>
            <person name="Stajich J.E."/>
            <person name="Lopes-Bezerra L.M."/>
            <person name="Vasconcelos A.T."/>
            <person name="Felipe M.S."/>
        </authorList>
    </citation>
    <scope>NUCLEOTIDE SEQUENCE [LARGE SCALE GENOMIC DNA]</scope>
    <source>
        <strain evidence="3 4">1099-18</strain>
    </source>
</reference>
<dbReference type="Proteomes" id="UP000033710">
    <property type="component" value="Unassembled WGS sequence"/>
</dbReference>
<feature type="transmembrane region" description="Helical" evidence="2">
    <location>
        <begin position="380"/>
        <end position="402"/>
    </location>
</feature>
<evidence type="ECO:0000256" key="1">
    <source>
        <dbReference type="SAM" id="MobiDB-lite"/>
    </source>
</evidence>
<evidence type="ECO:0000313" key="4">
    <source>
        <dbReference type="Proteomes" id="UP000033710"/>
    </source>
</evidence>
<proteinExistence type="predicted"/>
<keyword evidence="2" id="KW-0472">Membrane</keyword>
<dbReference type="OrthoDB" id="4589222at2759"/>
<evidence type="ECO:0000313" key="3">
    <source>
        <dbReference type="EMBL" id="KJR82596.1"/>
    </source>
</evidence>
<dbReference type="VEuPathDB" id="FungiDB:SPSK_03118"/>
<dbReference type="GeneID" id="27665236"/>
<dbReference type="RefSeq" id="XP_016585272.1">
    <property type="nucleotide sequence ID" value="XM_016729959.1"/>
</dbReference>
<comment type="caution">
    <text evidence="3">The sequence shown here is derived from an EMBL/GenBank/DDBJ whole genome shotgun (WGS) entry which is preliminary data.</text>
</comment>
<feature type="region of interest" description="Disordered" evidence="1">
    <location>
        <begin position="347"/>
        <end position="369"/>
    </location>
</feature>